<dbReference type="Pfam" id="PF00348">
    <property type="entry name" value="polyprenyl_synt"/>
    <property type="match status" value="1"/>
</dbReference>
<dbReference type="Gene3D" id="1.10.600.10">
    <property type="entry name" value="Farnesyl Diphosphate Synthase"/>
    <property type="match status" value="1"/>
</dbReference>
<evidence type="ECO:0000256" key="3">
    <source>
        <dbReference type="ARBA" id="ARBA00022679"/>
    </source>
</evidence>
<dbReference type="GO" id="GO:0006744">
    <property type="term" value="P:ubiquinone biosynthetic process"/>
    <property type="evidence" value="ECO:0007669"/>
    <property type="project" value="TreeGrafter"/>
</dbReference>
<accession>A0A0H5RAD1</accession>
<dbReference type="SUPFAM" id="SSF48576">
    <property type="entry name" value="Terpenoid synthases"/>
    <property type="match status" value="1"/>
</dbReference>
<keyword evidence="4" id="KW-0479">Metal-binding</keyword>
<comment type="cofactor">
    <cofactor evidence="1">
        <name>Mg(2+)</name>
        <dbReference type="ChEBI" id="CHEBI:18420"/>
    </cofactor>
</comment>
<evidence type="ECO:0000256" key="6">
    <source>
        <dbReference type="ARBA" id="ARBA00023229"/>
    </source>
</evidence>
<evidence type="ECO:0000313" key="8">
    <source>
        <dbReference type="EMBL" id="CRZ10751.1"/>
    </source>
</evidence>
<evidence type="ECO:0000256" key="4">
    <source>
        <dbReference type="ARBA" id="ARBA00022723"/>
    </source>
</evidence>
<keyword evidence="3 7" id="KW-0808">Transferase</keyword>
<evidence type="ECO:0000256" key="7">
    <source>
        <dbReference type="RuleBase" id="RU004466"/>
    </source>
</evidence>
<reference evidence="8" key="1">
    <citation type="submission" date="2015-04" db="EMBL/GenBank/DDBJ databases">
        <title>The genome sequence of the plant pathogenic Rhizarian Plasmodiophora brassicae reveals insights in its biotrophic life cycle and the origin of chitin synthesis.</title>
        <authorList>
            <person name="Schwelm A."/>
            <person name="Fogelqvist J."/>
            <person name="Knaust A."/>
            <person name="Julke S."/>
            <person name="Lilja T."/>
            <person name="Dhandapani V."/>
            <person name="Bonilla-Rosso G."/>
            <person name="Karlsson M."/>
            <person name="Shevchenko A."/>
            <person name="Choi S.R."/>
            <person name="Kim H.G."/>
            <person name="Park J.Y."/>
            <person name="Lim Y.P."/>
            <person name="Ludwig-Muller J."/>
            <person name="Dixelius C."/>
        </authorList>
    </citation>
    <scope>NUCLEOTIDE SEQUENCE</scope>
    <source>
        <tissue evidence="8">Potato root galls</tissue>
    </source>
</reference>
<dbReference type="GO" id="GO:1990234">
    <property type="term" value="C:transferase complex"/>
    <property type="evidence" value="ECO:0007669"/>
    <property type="project" value="TreeGrafter"/>
</dbReference>
<dbReference type="SFLD" id="SFLDS00005">
    <property type="entry name" value="Isoprenoid_Synthase_Type_I"/>
    <property type="match status" value="1"/>
</dbReference>
<evidence type="ECO:0008006" key="9">
    <source>
        <dbReference type="Google" id="ProtNLM"/>
    </source>
</evidence>
<dbReference type="CDD" id="cd00685">
    <property type="entry name" value="Trans_IPPS_HT"/>
    <property type="match status" value="1"/>
</dbReference>
<dbReference type="GO" id="GO:0008299">
    <property type="term" value="P:isoprenoid biosynthetic process"/>
    <property type="evidence" value="ECO:0007669"/>
    <property type="project" value="UniProtKB-KW"/>
</dbReference>
<dbReference type="GO" id="GO:0004659">
    <property type="term" value="F:prenyltransferase activity"/>
    <property type="evidence" value="ECO:0007669"/>
    <property type="project" value="InterPro"/>
</dbReference>
<dbReference type="InterPro" id="IPR033749">
    <property type="entry name" value="Polyprenyl_synt_CS"/>
</dbReference>
<proteinExistence type="inferred from homology"/>
<dbReference type="InterPro" id="IPR000092">
    <property type="entry name" value="Polyprenyl_synt"/>
</dbReference>
<keyword evidence="5" id="KW-0460">Magnesium</keyword>
<evidence type="ECO:0000256" key="1">
    <source>
        <dbReference type="ARBA" id="ARBA00001946"/>
    </source>
</evidence>
<dbReference type="PANTHER" id="PTHR12001:SF69">
    <property type="entry name" value="ALL TRANS-POLYPRENYL-DIPHOSPHATE SYNTHASE PDSS1"/>
    <property type="match status" value="1"/>
</dbReference>
<keyword evidence="6" id="KW-0414">Isoprene biosynthesis</keyword>
<comment type="similarity">
    <text evidence="2 7">Belongs to the FPP/GGPP synthase family.</text>
</comment>
<dbReference type="GO" id="GO:0046872">
    <property type="term" value="F:metal ion binding"/>
    <property type="evidence" value="ECO:0007669"/>
    <property type="project" value="UniProtKB-KW"/>
</dbReference>
<dbReference type="PROSITE" id="PS00444">
    <property type="entry name" value="POLYPRENYL_SYNTHASE_2"/>
    <property type="match status" value="1"/>
</dbReference>
<dbReference type="AlphaFoldDB" id="A0A0H5RAD1"/>
<dbReference type="InterPro" id="IPR008949">
    <property type="entry name" value="Isoprenoid_synthase_dom_sf"/>
</dbReference>
<dbReference type="EMBL" id="HACM01010309">
    <property type="protein sequence ID" value="CRZ10751.1"/>
    <property type="molecule type" value="Transcribed_RNA"/>
</dbReference>
<sequence length="373" mass="40171">MKNALLRRALACFQSDMASTAPVFTLPTGLIDNLSQQFSEAGRSFPSPPISSVQKRVDFVIKDIINSVNSSLPLLNSISSLVFDNAAAKRIRPSLCLLIANALNPDKVPASDAPISKFDTVAQIAEMIHVASLLHDDVLDGASIRRDSPSVNATFGNKAAILGGDFIMARSSILLSSLESVEAVRLMATVISDLVSGEIMQLRAMNSGAIEDRISYYMAKTYNKTASLMANSCRTVAVIGGENVSTQNAVYDYGKYLGLCFQITDDLLDITSNEAALGKQAGADLSTGVATAPILFAAEQFPELDEMLARKFTNDGDKERTMDLVSKSDGVARTEELIQSLAIMACNSIKSLPESIHHEALILLVQDIINRKY</sequence>
<evidence type="ECO:0000256" key="5">
    <source>
        <dbReference type="ARBA" id="ARBA00022842"/>
    </source>
</evidence>
<dbReference type="PANTHER" id="PTHR12001">
    <property type="entry name" value="GERANYLGERANYL PYROPHOSPHATE SYNTHASE"/>
    <property type="match status" value="1"/>
</dbReference>
<name>A0A0H5RAD1_9EUKA</name>
<protein>
    <recommendedName>
        <fullName evidence="9">Solanesyl diphosphate synthase</fullName>
    </recommendedName>
</protein>
<organism evidence="8">
    <name type="scientific">Spongospora subterranea</name>
    <dbReference type="NCBI Taxonomy" id="70186"/>
    <lineage>
        <taxon>Eukaryota</taxon>
        <taxon>Sar</taxon>
        <taxon>Rhizaria</taxon>
        <taxon>Endomyxa</taxon>
        <taxon>Phytomyxea</taxon>
        <taxon>Plasmodiophorida</taxon>
        <taxon>Plasmodiophoridae</taxon>
        <taxon>Spongospora</taxon>
    </lineage>
</organism>
<evidence type="ECO:0000256" key="2">
    <source>
        <dbReference type="ARBA" id="ARBA00006706"/>
    </source>
</evidence>